<gene>
    <name evidence="2" type="ORF">MYCFIDRAFT_178096</name>
</gene>
<keyword evidence="3" id="KW-1185">Reference proteome</keyword>
<name>M2YP22_PSEFD</name>
<dbReference type="RefSeq" id="XP_007930206.1">
    <property type="nucleotide sequence ID" value="XM_007932015.1"/>
</dbReference>
<evidence type="ECO:0000256" key="1">
    <source>
        <dbReference type="SAM" id="Coils"/>
    </source>
</evidence>
<organism evidence="2 3">
    <name type="scientific">Pseudocercospora fijiensis (strain CIRAD86)</name>
    <name type="common">Black leaf streak disease fungus</name>
    <name type="synonym">Mycosphaerella fijiensis</name>
    <dbReference type="NCBI Taxonomy" id="383855"/>
    <lineage>
        <taxon>Eukaryota</taxon>
        <taxon>Fungi</taxon>
        <taxon>Dikarya</taxon>
        <taxon>Ascomycota</taxon>
        <taxon>Pezizomycotina</taxon>
        <taxon>Dothideomycetes</taxon>
        <taxon>Dothideomycetidae</taxon>
        <taxon>Mycosphaerellales</taxon>
        <taxon>Mycosphaerellaceae</taxon>
        <taxon>Pseudocercospora</taxon>
    </lineage>
</organism>
<dbReference type="Proteomes" id="UP000016932">
    <property type="component" value="Unassembled WGS sequence"/>
</dbReference>
<dbReference type="HOGENOM" id="CLU_442208_0_0_1"/>
<proteinExistence type="predicted"/>
<dbReference type="EMBL" id="KB446562">
    <property type="protein sequence ID" value="EME79505.1"/>
    <property type="molecule type" value="Genomic_DNA"/>
</dbReference>
<keyword evidence="1" id="KW-0175">Coiled coil</keyword>
<dbReference type="AlphaFoldDB" id="M2YP22"/>
<protein>
    <submittedName>
        <fullName evidence="2">Uncharacterized protein</fullName>
    </submittedName>
</protein>
<dbReference type="KEGG" id="pfj:MYCFIDRAFT_178096"/>
<dbReference type="GeneID" id="19333886"/>
<evidence type="ECO:0000313" key="3">
    <source>
        <dbReference type="Proteomes" id="UP000016932"/>
    </source>
</evidence>
<reference evidence="2 3" key="1">
    <citation type="journal article" date="2012" name="PLoS Pathog.">
        <title>Diverse lifestyles and strategies of plant pathogenesis encoded in the genomes of eighteen Dothideomycetes fungi.</title>
        <authorList>
            <person name="Ohm R.A."/>
            <person name="Feau N."/>
            <person name="Henrissat B."/>
            <person name="Schoch C.L."/>
            <person name="Horwitz B.A."/>
            <person name="Barry K.W."/>
            <person name="Condon B.J."/>
            <person name="Copeland A.C."/>
            <person name="Dhillon B."/>
            <person name="Glaser F."/>
            <person name="Hesse C.N."/>
            <person name="Kosti I."/>
            <person name="LaButti K."/>
            <person name="Lindquist E.A."/>
            <person name="Lucas S."/>
            <person name="Salamov A.A."/>
            <person name="Bradshaw R.E."/>
            <person name="Ciuffetti L."/>
            <person name="Hamelin R.C."/>
            <person name="Kema G.H.J."/>
            <person name="Lawrence C."/>
            <person name="Scott J.A."/>
            <person name="Spatafora J.W."/>
            <person name="Turgeon B.G."/>
            <person name="de Wit P.J.G.M."/>
            <person name="Zhong S."/>
            <person name="Goodwin S.B."/>
            <person name="Grigoriev I.V."/>
        </authorList>
    </citation>
    <scope>NUCLEOTIDE SEQUENCE [LARGE SCALE GENOMIC DNA]</scope>
    <source>
        <strain evidence="2 3">CIRAD86</strain>
    </source>
</reference>
<dbReference type="OrthoDB" id="10520234at2759"/>
<evidence type="ECO:0000313" key="2">
    <source>
        <dbReference type="EMBL" id="EME79505.1"/>
    </source>
</evidence>
<sequence length="618" mass="71549">MLSKINIIPEILQHLSTETIEKQEAISSTVFIRYTEEGQLAECFRAFYGPYGSKYLVMTTIACSRSTKHQDVGFLVGWSRQFSTGRTVVQAPHHGRTTSPYTSHRILPFFLSKSNSHLTHNRSCMMSHLCDAIKLDIFSNEVAADIQSKQQQFEDKEWCLTSGIELLNVVRNSRLLALIRKRESYEQAVEERLSEHARLWAEQKDLEKLAGLIKRRKASMTRQAYDAASKFSTSASIYVEDDDYEEYRNLLLYQKVRLRALFCQRLHEQEMDCKKSSDFYLNNRHRVSASESHNIPSIEQLRWKRTRLEIARRAYEVAVKEMLENTIAPILLLDETFPIYKLTTTNLEKIPDTVPITSPSSSIGSLFHDKQQGSRGQTCNKRLVVHYHHLFQPNASQAKKVHDLGKILETQERDLKNFQDEFFSAQLNFENLWMQERRSHVGFEERERDMLVEMEEIREEYLRERSRLREMMEDMYVSSTVGFGIWGSDERTAEACTPYAGIRKFVSVPPSDYCEEEAGLESSVEFEEWISNGNGSDYSETSRARKQMLIAPVCDNETLELWRIDVDEKVSVPIKLPRSCLKERPFEHLYVAMSLSLGLSLTSSHNLLFPPIPANLLT</sequence>
<accession>M2YP22</accession>
<dbReference type="VEuPathDB" id="FungiDB:MYCFIDRAFT_178096"/>
<feature type="coiled-coil region" evidence="1">
    <location>
        <begin position="401"/>
        <end position="474"/>
    </location>
</feature>